<evidence type="ECO:0000256" key="3">
    <source>
        <dbReference type="ARBA" id="ARBA00022679"/>
    </source>
</evidence>
<reference evidence="13 14" key="1">
    <citation type="submission" date="2016-11" db="EMBL/GenBank/DDBJ databases">
        <title>The macronuclear genome of Stentor coeruleus: a giant cell with tiny introns.</title>
        <authorList>
            <person name="Slabodnick M."/>
            <person name="Ruby J.G."/>
            <person name="Reiff S.B."/>
            <person name="Swart E.C."/>
            <person name="Gosai S."/>
            <person name="Prabakaran S."/>
            <person name="Witkowska E."/>
            <person name="Larue G.E."/>
            <person name="Fisher S."/>
            <person name="Freeman R.M."/>
            <person name="Gunawardena J."/>
            <person name="Chu W."/>
            <person name="Stover N.A."/>
            <person name="Gregory B.D."/>
            <person name="Nowacki M."/>
            <person name="Derisi J."/>
            <person name="Roy S.W."/>
            <person name="Marshall W.F."/>
            <person name="Sood P."/>
        </authorList>
    </citation>
    <scope>NUCLEOTIDE SEQUENCE [LARGE SCALE GENOMIC DNA]</scope>
    <source>
        <strain evidence="13">WM001</strain>
    </source>
</reference>
<feature type="domain" description="Protein kinase" evidence="12">
    <location>
        <begin position="42"/>
        <end position="299"/>
    </location>
</feature>
<feature type="active site" description="Proton acceptor" evidence="7">
    <location>
        <position position="166"/>
    </location>
</feature>
<evidence type="ECO:0000256" key="11">
    <source>
        <dbReference type="RuleBase" id="RU000304"/>
    </source>
</evidence>
<evidence type="ECO:0000256" key="7">
    <source>
        <dbReference type="PIRSR" id="PIRSR630616-1"/>
    </source>
</evidence>
<dbReference type="Proteomes" id="UP000187209">
    <property type="component" value="Unassembled WGS sequence"/>
</dbReference>
<feature type="binding site" evidence="8">
    <location>
        <position position="186"/>
    </location>
    <ligand>
        <name>ATP</name>
        <dbReference type="ChEBI" id="CHEBI:30616"/>
    </ligand>
</feature>
<dbReference type="PANTHER" id="PTHR24350">
    <property type="entry name" value="SERINE/THREONINE-PROTEIN KINASE IAL-RELATED"/>
    <property type="match status" value="1"/>
</dbReference>
<feature type="binding site" evidence="8">
    <location>
        <begin position="170"/>
        <end position="171"/>
    </location>
    <ligand>
        <name>ATP</name>
        <dbReference type="ChEBI" id="CHEBI:30616"/>
    </ligand>
</feature>
<accession>A0A1R2BEZ4</accession>
<keyword evidence="6 8" id="KW-0067">ATP-binding</keyword>
<dbReference type="InterPro" id="IPR008271">
    <property type="entry name" value="Ser/Thr_kinase_AS"/>
</dbReference>
<gene>
    <name evidence="13" type="ORF">SteCoe_25527</name>
</gene>
<dbReference type="InterPro" id="IPR017441">
    <property type="entry name" value="Protein_kinase_ATP_BS"/>
</dbReference>
<organism evidence="13 14">
    <name type="scientific">Stentor coeruleus</name>
    <dbReference type="NCBI Taxonomy" id="5963"/>
    <lineage>
        <taxon>Eukaryota</taxon>
        <taxon>Sar</taxon>
        <taxon>Alveolata</taxon>
        <taxon>Ciliophora</taxon>
        <taxon>Postciliodesmatophora</taxon>
        <taxon>Heterotrichea</taxon>
        <taxon>Heterotrichida</taxon>
        <taxon>Stentoridae</taxon>
        <taxon>Stentor</taxon>
    </lineage>
</organism>
<dbReference type="SUPFAM" id="SSF56112">
    <property type="entry name" value="Protein kinase-like (PK-like)"/>
    <property type="match status" value="1"/>
</dbReference>
<dbReference type="GO" id="GO:0005524">
    <property type="term" value="F:ATP binding"/>
    <property type="evidence" value="ECO:0007669"/>
    <property type="project" value="UniProtKB-UniRule"/>
</dbReference>
<comment type="caution">
    <text evidence="13">The sequence shown here is derived from an EMBL/GenBank/DDBJ whole genome shotgun (WGS) entry which is preliminary data.</text>
</comment>
<dbReference type="PROSITE" id="PS00107">
    <property type="entry name" value="PROTEIN_KINASE_ATP"/>
    <property type="match status" value="1"/>
</dbReference>
<keyword evidence="5" id="KW-0418">Kinase</keyword>
<dbReference type="EMBL" id="MPUH01000696">
    <property type="protein sequence ID" value="OMJ75333.1"/>
    <property type="molecule type" value="Genomic_DNA"/>
</dbReference>
<evidence type="ECO:0000256" key="4">
    <source>
        <dbReference type="ARBA" id="ARBA00022741"/>
    </source>
</evidence>
<feature type="cross-link" description="Glycyl lysine isopeptide (Lys-Gly) (interchain with G-Cter in SUMO2)" evidence="9">
    <location>
        <position position="168"/>
    </location>
</feature>
<dbReference type="SMART" id="SM00220">
    <property type="entry name" value="S_TKc"/>
    <property type="match status" value="1"/>
</dbReference>
<evidence type="ECO:0000256" key="5">
    <source>
        <dbReference type="ARBA" id="ARBA00022777"/>
    </source>
</evidence>
<dbReference type="InterPro" id="IPR030616">
    <property type="entry name" value="Aur-like"/>
</dbReference>
<dbReference type="Gene3D" id="1.10.510.10">
    <property type="entry name" value="Transferase(Phosphotransferase) domain 1"/>
    <property type="match status" value="1"/>
</dbReference>
<dbReference type="FunFam" id="1.10.510.10:FF:000571">
    <property type="entry name" value="Maternal embryonic leucine zipper kinase"/>
    <property type="match status" value="1"/>
</dbReference>
<dbReference type="InterPro" id="IPR000719">
    <property type="entry name" value="Prot_kinase_dom"/>
</dbReference>
<keyword evidence="14" id="KW-1185">Reference proteome</keyword>
<dbReference type="PROSITE" id="PS50011">
    <property type="entry name" value="PROTEIN_KINASE_DOM"/>
    <property type="match status" value="1"/>
</dbReference>
<sequence length="302" mass="34303">MGCMIAHSQRNSSKRICVIYSSPMRLRPLVSENIKISRLSDYVSLNFLGVGAFGEVLSTKHIPSSTCRALKIIKKNQLSHSELESGIAYRESLILSNLNHNNIIKFYEMLEDDHNFYIITELCEGGNLKEKLKKSYKFTEETTLEIMKQIIEAVEYLHSQNLVHRDIKLENILLTDLSSNKVKIADFGVSDYIQSGQILKDDCGSLYYLAPEVINGYYTEKVDIWSCGILALILLTGTYPYSGKSSAEIKDKIKMIKSDELLGKISNISLETQDLIRKMLEIDTSKRITAENAKKHNCFNKI</sequence>
<dbReference type="InterPro" id="IPR011009">
    <property type="entry name" value="Kinase-like_dom_sf"/>
</dbReference>
<evidence type="ECO:0000313" key="13">
    <source>
        <dbReference type="EMBL" id="OMJ75333.1"/>
    </source>
</evidence>
<comment type="subunit">
    <text evidence="1">Monomer.</text>
</comment>
<dbReference type="OrthoDB" id="289654at2759"/>
<keyword evidence="2 11" id="KW-0723">Serine/threonine-protein kinase</keyword>
<dbReference type="AlphaFoldDB" id="A0A1R2BEZ4"/>
<evidence type="ECO:0000256" key="9">
    <source>
        <dbReference type="PIRSR" id="PIRSR630616-3"/>
    </source>
</evidence>
<dbReference type="PROSITE" id="PS00108">
    <property type="entry name" value="PROTEIN_KINASE_ST"/>
    <property type="match status" value="1"/>
</dbReference>
<dbReference type="FunFam" id="3.30.200.20:FF:000042">
    <property type="entry name" value="Aurora kinase A"/>
    <property type="match status" value="1"/>
</dbReference>
<evidence type="ECO:0000313" key="14">
    <source>
        <dbReference type="Proteomes" id="UP000187209"/>
    </source>
</evidence>
<evidence type="ECO:0000256" key="8">
    <source>
        <dbReference type="PIRSR" id="PIRSR630616-2"/>
    </source>
</evidence>
<comment type="similarity">
    <text evidence="11">Belongs to the protein kinase superfamily.</text>
</comment>
<keyword evidence="4 8" id="KW-0547">Nucleotide-binding</keyword>
<feature type="binding site" evidence="8">
    <location>
        <position position="71"/>
    </location>
    <ligand>
        <name>ATP</name>
        <dbReference type="ChEBI" id="CHEBI:30616"/>
    </ligand>
</feature>
<protein>
    <recommendedName>
        <fullName evidence="12">Protein kinase domain-containing protein</fullName>
    </recommendedName>
</protein>
<dbReference type="CDD" id="cd05117">
    <property type="entry name" value="STKc_CAMK"/>
    <property type="match status" value="1"/>
</dbReference>
<keyword evidence="3" id="KW-0808">Transferase</keyword>
<name>A0A1R2BEZ4_9CILI</name>
<evidence type="ECO:0000256" key="10">
    <source>
        <dbReference type="PROSITE-ProRule" id="PRU10141"/>
    </source>
</evidence>
<proteinExistence type="inferred from homology"/>
<evidence type="ECO:0000256" key="1">
    <source>
        <dbReference type="ARBA" id="ARBA00011245"/>
    </source>
</evidence>
<evidence type="ECO:0000259" key="12">
    <source>
        <dbReference type="PROSITE" id="PS50011"/>
    </source>
</evidence>
<evidence type="ECO:0000256" key="2">
    <source>
        <dbReference type="ARBA" id="ARBA00022527"/>
    </source>
</evidence>
<dbReference type="GO" id="GO:0004674">
    <property type="term" value="F:protein serine/threonine kinase activity"/>
    <property type="evidence" value="ECO:0007669"/>
    <property type="project" value="UniProtKB-KW"/>
</dbReference>
<feature type="binding site" evidence="10">
    <location>
        <position position="75"/>
    </location>
    <ligand>
        <name>ATP</name>
        <dbReference type="ChEBI" id="CHEBI:30616"/>
    </ligand>
</feature>
<dbReference type="Pfam" id="PF00069">
    <property type="entry name" value="Pkinase"/>
    <property type="match status" value="1"/>
</dbReference>
<evidence type="ECO:0000256" key="6">
    <source>
        <dbReference type="ARBA" id="ARBA00022840"/>
    </source>
</evidence>